<name>A0A160IPW5_9BACL</name>
<keyword evidence="1" id="KW-1133">Transmembrane helix</keyword>
<dbReference type="AlphaFoldDB" id="A0A160IPW5"/>
<dbReference type="Proteomes" id="UP000076623">
    <property type="component" value="Chromosome"/>
</dbReference>
<dbReference type="STRING" id="1221500.ABE65_017005"/>
<dbReference type="EMBL" id="CP015378">
    <property type="protein sequence ID" value="ANC78404.1"/>
    <property type="molecule type" value="Genomic_DNA"/>
</dbReference>
<evidence type="ECO:0000313" key="3">
    <source>
        <dbReference type="EMBL" id="ANC78404.1"/>
    </source>
</evidence>
<protein>
    <recommendedName>
        <fullName evidence="2">Membrane protein NfeD2 N-terminal transmembrane domain-containing protein</fullName>
    </recommendedName>
</protein>
<accession>A0A160IPW5</accession>
<feature type="transmembrane region" description="Helical" evidence="1">
    <location>
        <begin position="72"/>
        <end position="100"/>
    </location>
</feature>
<keyword evidence="1" id="KW-0812">Transmembrane</keyword>
<dbReference type="Pfam" id="PF25842">
    <property type="entry name" value="NfeD_TM"/>
    <property type="match status" value="1"/>
</dbReference>
<sequence length="184" mass="20383">MKTGEKTVELFGYPLSTIYLGSFIVFGCITFVYILFGDMLDAAVDFLHPSLILSFFTIGTASGYLLEIMTNINSWFIMVFSGLLSLLLVTLLNVFVLMPIRSSEESLAYRDEDLKGRVGTVLTSVPTDGFGEILIEGISGRISKSAISMDNKPISQGEKVLIIDIQKGVVSVMRYEQVEQTYIH</sequence>
<feature type="transmembrane region" description="Helical" evidence="1">
    <location>
        <begin position="46"/>
        <end position="66"/>
    </location>
</feature>
<organism evidence="3 4">
    <name type="scientific">Fictibacillus phosphorivorans</name>
    <dbReference type="NCBI Taxonomy" id="1221500"/>
    <lineage>
        <taxon>Bacteria</taxon>
        <taxon>Bacillati</taxon>
        <taxon>Bacillota</taxon>
        <taxon>Bacilli</taxon>
        <taxon>Bacillales</taxon>
        <taxon>Fictibacillaceae</taxon>
        <taxon>Fictibacillus</taxon>
    </lineage>
</organism>
<evidence type="ECO:0000256" key="1">
    <source>
        <dbReference type="SAM" id="Phobius"/>
    </source>
</evidence>
<dbReference type="InterPro" id="IPR058653">
    <property type="entry name" value="NfeD2_TM"/>
</dbReference>
<dbReference type="Gene3D" id="2.40.50.140">
    <property type="entry name" value="Nucleic acid-binding proteins"/>
    <property type="match status" value="1"/>
</dbReference>
<reference evidence="3 4" key="1">
    <citation type="submission" date="2016-04" db="EMBL/GenBank/DDBJ databases">
        <title>Complete genome sequence of Fictibacillus phosphorivorans G25-29, a strain toxic to nematodes.</title>
        <authorList>
            <person name="Zheng Z."/>
        </authorList>
    </citation>
    <scope>NUCLEOTIDE SEQUENCE [LARGE SCALE GENOMIC DNA]</scope>
    <source>
        <strain evidence="3 4">G25-29</strain>
    </source>
</reference>
<dbReference type="PROSITE" id="PS51257">
    <property type="entry name" value="PROKAR_LIPOPROTEIN"/>
    <property type="match status" value="1"/>
</dbReference>
<dbReference type="KEGG" id="fpn:ABE65_017005"/>
<feature type="domain" description="Membrane protein NfeD2 N-terminal transmembrane" evidence="2">
    <location>
        <begin position="14"/>
        <end position="105"/>
    </location>
</feature>
<dbReference type="InterPro" id="IPR012340">
    <property type="entry name" value="NA-bd_OB-fold"/>
</dbReference>
<evidence type="ECO:0000313" key="4">
    <source>
        <dbReference type="Proteomes" id="UP000076623"/>
    </source>
</evidence>
<gene>
    <name evidence="3" type="ORF">ABE65_017005</name>
</gene>
<proteinExistence type="predicted"/>
<keyword evidence="4" id="KW-1185">Reference proteome</keyword>
<evidence type="ECO:0000259" key="2">
    <source>
        <dbReference type="Pfam" id="PF25842"/>
    </source>
</evidence>
<keyword evidence="1" id="KW-0472">Membrane</keyword>
<feature type="transmembrane region" description="Helical" evidence="1">
    <location>
        <begin position="12"/>
        <end position="34"/>
    </location>
</feature>
<dbReference type="OrthoDB" id="1683445at2"/>